<dbReference type="InterPro" id="IPR000734">
    <property type="entry name" value="TAG_lipase"/>
</dbReference>
<dbReference type="AlphaFoldDB" id="A0A7R8V1Y2"/>
<evidence type="ECO:0000256" key="2">
    <source>
        <dbReference type="ARBA" id="ARBA00010701"/>
    </source>
</evidence>
<accession>A0A7R8V1Y2</accession>
<comment type="subcellular location">
    <subcellularLocation>
        <location evidence="1">Secreted</location>
    </subcellularLocation>
</comment>
<feature type="compositionally biased region" description="Basic and acidic residues" evidence="6">
    <location>
        <begin position="412"/>
        <end position="428"/>
    </location>
</feature>
<protein>
    <recommendedName>
        <fullName evidence="8">Lipase domain-containing protein</fullName>
    </recommendedName>
</protein>
<evidence type="ECO:0000313" key="10">
    <source>
        <dbReference type="Proteomes" id="UP000594454"/>
    </source>
</evidence>
<dbReference type="Pfam" id="PF00151">
    <property type="entry name" value="Lipase"/>
    <property type="match status" value="1"/>
</dbReference>
<feature type="compositionally biased region" description="Low complexity" evidence="6">
    <location>
        <begin position="386"/>
        <end position="411"/>
    </location>
</feature>
<dbReference type="OMA" id="PGWWNTP"/>
<feature type="compositionally biased region" description="Acidic residues" evidence="6">
    <location>
        <begin position="433"/>
        <end position="445"/>
    </location>
</feature>
<dbReference type="PANTHER" id="PTHR11610:SF149">
    <property type="entry name" value="FI01450P-RELATED"/>
    <property type="match status" value="1"/>
</dbReference>
<dbReference type="EMBL" id="LR899013">
    <property type="protein sequence ID" value="CAD7091351.1"/>
    <property type="molecule type" value="Genomic_DNA"/>
</dbReference>
<gene>
    <name evidence="9" type="ORF">HERILL_LOCUS13768</name>
</gene>
<dbReference type="GO" id="GO:0005615">
    <property type="term" value="C:extracellular space"/>
    <property type="evidence" value="ECO:0007669"/>
    <property type="project" value="TreeGrafter"/>
</dbReference>
<dbReference type="GO" id="GO:0016042">
    <property type="term" value="P:lipid catabolic process"/>
    <property type="evidence" value="ECO:0007669"/>
    <property type="project" value="TreeGrafter"/>
</dbReference>
<dbReference type="SUPFAM" id="SSF53474">
    <property type="entry name" value="alpha/beta-Hydrolases"/>
    <property type="match status" value="1"/>
</dbReference>
<keyword evidence="10" id="KW-1185">Reference proteome</keyword>
<feature type="region of interest" description="Disordered" evidence="6">
    <location>
        <begin position="376"/>
        <end position="445"/>
    </location>
</feature>
<organism evidence="9 10">
    <name type="scientific">Hermetia illucens</name>
    <name type="common">Black soldier fly</name>
    <dbReference type="NCBI Taxonomy" id="343691"/>
    <lineage>
        <taxon>Eukaryota</taxon>
        <taxon>Metazoa</taxon>
        <taxon>Ecdysozoa</taxon>
        <taxon>Arthropoda</taxon>
        <taxon>Hexapoda</taxon>
        <taxon>Insecta</taxon>
        <taxon>Pterygota</taxon>
        <taxon>Neoptera</taxon>
        <taxon>Endopterygota</taxon>
        <taxon>Diptera</taxon>
        <taxon>Brachycera</taxon>
        <taxon>Stratiomyomorpha</taxon>
        <taxon>Stratiomyidae</taxon>
        <taxon>Hermetiinae</taxon>
        <taxon>Hermetia</taxon>
    </lineage>
</organism>
<dbReference type="InterPro" id="IPR029058">
    <property type="entry name" value="AB_hydrolase_fold"/>
</dbReference>
<comment type="similarity">
    <text evidence="2 5">Belongs to the AB hydrolase superfamily. Lipase family.</text>
</comment>
<evidence type="ECO:0000259" key="8">
    <source>
        <dbReference type="Pfam" id="PF00151"/>
    </source>
</evidence>
<evidence type="ECO:0000313" key="9">
    <source>
        <dbReference type="EMBL" id="CAD7091351.1"/>
    </source>
</evidence>
<evidence type="ECO:0000256" key="5">
    <source>
        <dbReference type="RuleBase" id="RU004262"/>
    </source>
</evidence>
<keyword evidence="3" id="KW-0964">Secreted</keyword>
<feature type="domain" description="Lipase" evidence="8">
    <location>
        <begin position="128"/>
        <end position="378"/>
    </location>
</feature>
<dbReference type="Gene3D" id="3.40.50.1820">
    <property type="entry name" value="alpha/beta hydrolase"/>
    <property type="match status" value="1"/>
</dbReference>
<dbReference type="InterPro" id="IPR013818">
    <property type="entry name" value="Lipase"/>
</dbReference>
<feature type="chain" id="PRO_5031192073" description="Lipase domain-containing protein" evidence="7">
    <location>
        <begin position="23"/>
        <end position="445"/>
    </location>
</feature>
<dbReference type="PRINTS" id="PR00821">
    <property type="entry name" value="TAGLIPASE"/>
</dbReference>
<dbReference type="GO" id="GO:0016298">
    <property type="term" value="F:lipase activity"/>
    <property type="evidence" value="ECO:0007669"/>
    <property type="project" value="InterPro"/>
</dbReference>
<evidence type="ECO:0000256" key="6">
    <source>
        <dbReference type="SAM" id="MobiDB-lite"/>
    </source>
</evidence>
<evidence type="ECO:0000256" key="7">
    <source>
        <dbReference type="SAM" id="SignalP"/>
    </source>
</evidence>
<name>A0A7R8V1Y2_HERIL</name>
<reference evidence="9 10" key="1">
    <citation type="submission" date="2020-11" db="EMBL/GenBank/DDBJ databases">
        <authorList>
            <person name="Wallbank WR R."/>
            <person name="Pardo Diaz C."/>
            <person name="Kozak K."/>
            <person name="Martin S."/>
            <person name="Jiggins C."/>
            <person name="Moest M."/>
            <person name="Warren A I."/>
            <person name="Generalovic N T."/>
            <person name="Byers J.R.P. K."/>
            <person name="Montejo-Kovacevich G."/>
            <person name="Yen C E."/>
        </authorList>
    </citation>
    <scope>NUCLEOTIDE SEQUENCE [LARGE SCALE GENOMIC DNA]</scope>
</reference>
<dbReference type="InParanoid" id="A0A7R8V1Y2"/>
<dbReference type="GO" id="GO:0017171">
    <property type="term" value="F:serine hydrolase activity"/>
    <property type="evidence" value="ECO:0007669"/>
    <property type="project" value="TreeGrafter"/>
</dbReference>
<dbReference type="Proteomes" id="UP000594454">
    <property type="component" value="Chromosome 5"/>
</dbReference>
<dbReference type="PANTHER" id="PTHR11610">
    <property type="entry name" value="LIPASE"/>
    <property type="match status" value="1"/>
</dbReference>
<evidence type="ECO:0000256" key="1">
    <source>
        <dbReference type="ARBA" id="ARBA00004613"/>
    </source>
</evidence>
<feature type="signal peptide" evidence="7">
    <location>
        <begin position="1"/>
        <end position="22"/>
    </location>
</feature>
<evidence type="ECO:0000256" key="3">
    <source>
        <dbReference type="ARBA" id="ARBA00022525"/>
    </source>
</evidence>
<sequence length="445" mass="48720">MRTLRFHLGLSLFLMLAVVSTGECSRLGTIVESLWARLERMWENSLLRGPLQFLSKLRTVQLVRTTVRFLITTFIKLPFEVILKVFDFVCQTLQREGVIGRLGLIKAEDLAVILFDDEGSEKIPLPSFPKISDSAKFIPNVDLVLFIPGWTQNDGAFDNVTQVLVNAFGQKYDRVFAVMDLGASLNNLYTWSAYNAREVGNLLGIALSKIVAKVKPENIHLIGAGLGAQIAGFAGKKFEGKTSKKLGRITGLDPSRPCFGNSGLDSSAAAFVDIIHTSKLFGSFETRGHVDFFANRMSTVLPAKGCGSFFCLHQQAVLYLAEAVIPGQEYNFCAVKCESRNRFETGLCEGNKEIFMGLLTPKDARGSHYLNTNLQSPYGRCTLSPDDATTEGTSTDSSDSPNSETTSSSSKGDSDAKTESPEEPKDTESPENPPEEEPTEAAPEE</sequence>
<keyword evidence="4 7" id="KW-0732">Signal</keyword>
<dbReference type="OrthoDB" id="199913at2759"/>
<evidence type="ECO:0000256" key="4">
    <source>
        <dbReference type="ARBA" id="ARBA00022729"/>
    </source>
</evidence>
<proteinExistence type="inferred from homology"/>